<evidence type="ECO:0000313" key="3">
    <source>
        <dbReference type="Proteomes" id="UP000280346"/>
    </source>
</evidence>
<feature type="domain" description="FAS1-like dehydratase" evidence="1">
    <location>
        <begin position="93"/>
        <end position="144"/>
    </location>
</feature>
<keyword evidence="3" id="KW-1185">Reference proteome</keyword>
<dbReference type="Proteomes" id="UP000280346">
    <property type="component" value="Unassembled WGS sequence"/>
</dbReference>
<dbReference type="Pfam" id="PF13452">
    <property type="entry name" value="FAS1_DH_region"/>
    <property type="match status" value="1"/>
</dbReference>
<protein>
    <recommendedName>
        <fullName evidence="1">FAS1-like dehydratase domain-containing protein</fullName>
    </recommendedName>
</protein>
<dbReference type="Gene3D" id="3.10.129.10">
    <property type="entry name" value="Hotdog Thioesterase"/>
    <property type="match status" value="1"/>
</dbReference>
<comment type="caution">
    <text evidence="2">The sequence shown here is derived from an EMBL/GenBank/DDBJ whole genome shotgun (WGS) entry which is preliminary data.</text>
</comment>
<dbReference type="AlphaFoldDB" id="A0A433JAB2"/>
<dbReference type="InterPro" id="IPR029069">
    <property type="entry name" value="HotDog_dom_sf"/>
</dbReference>
<accession>A0A433JAB2</accession>
<evidence type="ECO:0000313" key="2">
    <source>
        <dbReference type="EMBL" id="RUQ72190.1"/>
    </source>
</evidence>
<dbReference type="InterPro" id="IPR039569">
    <property type="entry name" value="FAS1-like_DH_region"/>
</dbReference>
<proteinExistence type="predicted"/>
<reference evidence="2 3" key="1">
    <citation type="submission" date="2018-12" db="EMBL/GenBank/DDBJ databases">
        <authorList>
            <person name="Yang Y."/>
        </authorList>
    </citation>
    <scope>NUCLEOTIDE SEQUENCE [LARGE SCALE GENOMIC DNA]</scope>
    <source>
        <strain evidence="2 3">GSF71</strain>
    </source>
</reference>
<dbReference type="SUPFAM" id="SSF54637">
    <property type="entry name" value="Thioesterase/thiol ester dehydrase-isomerase"/>
    <property type="match status" value="1"/>
</dbReference>
<name>A0A433JAB2_9PROT</name>
<dbReference type="EMBL" id="RZIJ01000007">
    <property type="protein sequence ID" value="RUQ72190.1"/>
    <property type="molecule type" value="Genomic_DNA"/>
</dbReference>
<sequence>MGNTMSVTTGHTYYDDLVEGHAFPPYQWTVTDADVAELEACVVVGPLRTPDGTAVPTAVPTAETATETAGRKPLSPFMLNTFKAMRVAISMPDGLLHARETLELHAPAYPGDRLSLTLRVKSKHIKNDKKFVLMEHEITRVDDQRPIMTVDRLIVWVK</sequence>
<dbReference type="OrthoDB" id="8660868at2"/>
<evidence type="ECO:0000259" key="1">
    <source>
        <dbReference type="Pfam" id="PF13452"/>
    </source>
</evidence>
<organism evidence="2 3">
    <name type="scientific">Azospirillum doebereinerae</name>
    <dbReference type="NCBI Taxonomy" id="92933"/>
    <lineage>
        <taxon>Bacteria</taxon>
        <taxon>Pseudomonadati</taxon>
        <taxon>Pseudomonadota</taxon>
        <taxon>Alphaproteobacteria</taxon>
        <taxon>Rhodospirillales</taxon>
        <taxon>Azospirillaceae</taxon>
        <taxon>Azospirillum</taxon>
    </lineage>
</organism>
<gene>
    <name evidence="2" type="ORF">EJ913_11605</name>
</gene>